<dbReference type="EMBL" id="GBXM01041563">
    <property type="protein sequence ID" value="JAH67014.1"/>
    <property type="molecule type" value="Transcribed_RNA"/>
</dbReference>
<reference evidence="1" key="1">
    <citation type="submission" date="2014-11" db="EMBL/GenBank/DDBJ databases">
        <authorList>
            <person name="Amaro Gonzalez C."/>
        </authorList>
    </citation>
    <scope>NUCLEOTIDE SEQUENCE</scope>
</reference>
<name>A0A0E9UMD8_ANGAN</name>
<protein>
    <submittedName>
        <fullName evidence="1">Uncharacterized protein</fullName>
    </submittedName>
</protein>
<accession>A0A0E9UMD8</accession>
<proteinExistence type="predicted"/>
<organism evidence="1">
    <name type="scientific">Anguilla anguilla</name>
    <name type="common">European freshwater eel</name>
    <name type="synonym">Muraena anguilla</name>
    <dbReference type="NCBI Taxonomy" id="7936"/>
    <lineage>
        <taxon>Eukaryota</taxon>
        <taxon>Metazoa</taxon>
        <taxon>Chordata</taxon>
        <taxon>Craniata</taxon>
        <taxon>Vertebrata</taxon>
        <taxon>Euteleostomi</taxon>
        <taxon>Actinopterygii</taxon>
        <taxon>Neopterygii</taxon>
        <taxon>Teleostei</taxon>
        <taxon>Anguilliformes</taxon>
        <taxon>Anguillidae</taxon>
        <taxon>Anguilla</taxon>
    </lineage>
</organism>
<reference evidence="1" key="2">
    <citation type="journal article" date="2015" name="Fish Shellfish Immunol.">
        <title>Early steps in the European eel (Anguilla anguilla)-Vibrio vulnificus interaction in the gills: Role of the RtxA13 toxin.</title>
        <authorList>
            <person name="Callol A."/>
            <person name="Pajuelo D."/>
            <person name="Ebbesson L."/>
            <person name="Teles M."/>
            <person name="MacKenzie S."/>
            <person name="Amaro C."/>
        </authorList>
    </citation>
    <scope>NUCLEOTIDE SEQUENCE</scope>
</reference>
<dbReference type="AlphaFoldDB" id="A0A0E9UMD8"/>
<sequence>MFLSEIRMPWNSVKTTVVVKRKRSLKSVCTC</sequence>
<evidence type="ECO:0000313" key="1">
    <source>
        <dbReference type="EMBL" id="JAH67014.1"/>
    </source>
</evidence>